<dbReference type="Pfam" id="PF03091">
    <property type="entry name" value="CutA1"/>
    <property type="match status" value="1"/>
</dbReference>
<dbReference type="GO" id="GO:0005507">
    <property type="term" value="F:copper ion binding"/>
    <property type="evidence" value="ECO:0007669"/>
    <property type="project" value="TreeGrafter"/>
</dbReference>
<evidence type="ECO:0000313" key="2">
    <source>
        <dbReference type="EMBL" id="KUG20356.1"/>
    </source>
</evidence>
<dbReference type="InterPro" id="IPR011322">
    <property type="entry name" value="N-reg_PII-like_a/b"/>
</dbReference>
<dbReference type="InterPro" id="IPR004323">
    <property type="entry name" value="Ion_tolerance_CutA"/>
</dbReference>
<dbReference type="AlphaFoldDB" id="A0A0W8FHM6"/>
<accession>A0A0W8FHM6</accession>
<dbReference type="InterPro" id="IPR015867">
    <property type="entry name" value="N-reg_PII/ATP_PRibTrfase_C"/>
</dbReference>
<dbReference type="EMBL" id="LNQE01001200">
    <property type="protein sequence ID" value="KUG20356.1"/>
    <property type="molecule type" value="Genomic_DNA"/>
</dbReference>
<reference evidence="2" key="1">
    <citation type="journal article" date="2015" name="Proc. Natl. Acad. Sci. U.S.A.">
        <title>Networks of energetic and metabolic interactions define dynamics in microbial communities.</title>
        <authorList>
            <person name="Embree M."/>
            <person name="Liu J.K."/>
            <person name="Al-Bassam M.M."/>
            <person name="Zengler K."/>
        </authorList>
    </citation>
    <scope>NUCLEOTIDE SEQUENCE</scope>
</reference>
<comment type="similarity">
    <text evidence="1">Belongs to the CutA family.</text>
</comment>
<name>A0A0W8FHM6_9ZZZZ</name>
<dbReference type="GO" id="GO:0010038">
    <property type="term" value="P:response to metal ion"/>
    <property type="evidence" value="ECO:0007669"/>
    <property type="project" value="InterPro"/>
</dbReference>
<dbReference type="SUPFAM" id="SSF54913">
    <property type="entry name" value="GlnB-like"/>
    <property type="match status" value="1"/>
</dbReference>
<dbReference type="PANTHER" id="PTHR23419">
    <property type="entry name" value="DIVALENT CATION TOLERANCE CUTA-RELATED"/>
    <property type="match status" value="1"/>
</dbReference>
<organism evidence="2">
    <name type="scientific">hydrocarbon metagenome</name>
    <dbReference type="NCBI Taxonomy" id="938273"/>
    <lineage>
        <taxon>unclassified sequences</taxon>
        <taxon>metagenomes</taxon>
        <taxon>ecological metagenomes</taxon>
    </lineage>
</organism>
<gene>
    <name evidence="2" type="ORF">ASZ90_009905</name>
</gene>
<dbReference type="PANTHER" id="PTHR23419:SF8">
    <property type="entry name" value="FI09726P"/>
    <property type="match status" value="1"/>
</dbReference>
<evidence type="ECO:0000256" key="1">
    <source>
        <dbReference type="ARBA" id="ARBA00010169"/>
    </source>
</evidence>
<comment type="caution">
    <text evidence="2">The sequence shown here is derived from an EMBL/GenBank/DDBJ whole genome shotgun (WGS) entry which is preliminary data.</text>
</comment>
<sequence>MVCSECVVIYCTAPPGEAASIGKALVTEKLAACANIVEVRSIFAWQNEICEEQEHLLIIKTQSALLDRITERIRELHTYDLPEIIALPIVAGYAPYLDWVQEETAG</sequence>
<proteinExistence type="inferred from homology"/>
<protein>
    <submittedName>
        <fullName evidence="2">Periplasmic divalent cation tolerance protein cuta</fullName>
    </submittedName>
</protein>
<dbReference type="Gene3D" id="3.30.70.120">
    <property type="match status" value="1"/>
</dbReference>